<dbReference type="PRINTS" id="PR00420">
    <property type="entry name" value="RNGMNOXGNASE"/>
</dbReference>
<organism evidence="4 5">
    <name type="scientific">Lasallia pustulata</name>
    <dbReference type="NCBI Taxonomy" id="136370"/>
    <lineage>
        <taxon>Eukaryota</taxon>
        <taxon>Fungi</taxon>
        <taxon>Dikarya</taxon>
        <taxon>Ascomycota</taxon>
        <taxon>Pezizomycotina</taxon>
        <taxon>Lecanoromycetes</taxon>
        <taxon>OSLEUM clade</taxon>
        <taxon>Umbilicariomycetidae</taxon>
        <taxon>Umbilicariales</taxon>
        <taxon>Umbilicariaceae</taxon>
        <taxon>Lasallia</taxon>
    </lineage>
</organism>
<dbReference type="PANTHER" id="PTHR43747:SF5">
    <property type="entry name" value="FAD-BINDING DOMAIN-CONTAINING PROTEIN"/>
    <property type="match status" value="1"/>
</dbReference>
<dbReference type="EMBL" id="VXIT01000010">
    <property type="protein sequence ID" value="KAA6409706.1"/>
    <property type="molecule type" value="Genomic_DNA"/>
</dbReference>
<name>A0A5M8PLU0_9LECA</name>
<dbReference type="Gene3D" id="3.50.50.60">
    <property type="entry name" value="FAD/NAD(P)-binding domain"/>
    <property type="match status" value="1"/>
</dbReference>
<dbReference type="OrthoDB" id="3340390at2759"/>
<evidence type="ECO:0000256" key="1">
    <source>
        <dbReference type="ARBA" id="ARBA00005706"/>
    </source>
</evidence>
<proteinExistence type="inferred from homology"/>
<keyword evidence="3" id="KW-0503">Monooxygenase</keyword>
<dbReference type="SUPFAM" id="SSF51905">
    <property type="entry name" value="FAD/NAD(P)-binding domain"/>
    <property type="match status" value="1"/>
</dbReference>
<accession>A0A5M8PLU0</accession>
<dbReference type="Pfam" id="PF04820">
    <property type="entry name" value="Trp_halogenase"/>
    <property type="match status" value="2"/>
</dbReference>
<dbReference type="InterPro" id="IPR006905">
    <property type="entry name" value="Flavin_halogenase"/>
</dbReference>
<dbReference type="Proteomes" id="UP000324767">
    <property type="component" value="Unassembled WGS sequence"/>
</dbReference>
<reference evidence="4 5" key="1">
    <citation type="submission" date="2019-09" db="EMBL/GenBank/DDBJ databases">
        <title>The hologenome of the rock-dwelling lichen Lasallia pustulata.</title>
        <authorList>
            <person name="Greshake Tzovaras B."/>
            <person name="Segers F."/>
            <person name="Bicker A."/>
            <person name="Dal Grande F."/>
            <person name="Otte J."/>
            <person name="Hankeln T."/>
            <person name="Schmitt I."/>
            <person name="Ebersberger I."/>
        </authorList>
    </citation>
    <scope>NUCLEOTIDE SEQUENCE [LARGE SCALE GENOMIC DNA]</scope>
    <source>
        <strain evidence="4">A1-1</strain>
    </source>
</reference>
<evidence type="ECO:0000313" key="5">
    <source>
        <dbReference type="Proteomes" id="UP000324767"/>
    </source>
</evidence>
<dbReference type="InterPro" id="IPR050816">
    <property type="entry name" value="Flavin-dep_Halogenase_NPB"/>
</dbReference>
<dbReference type="InterPro" id="IPR036188">
    <property type="entry name" value="FAD/NAD-bd_sf"/>
</dbReference>
<dbReference type="GO" id="GO:0004497">
    <property type="term" value="F:monooxygenase activity"/>
    <property type="evidence" value="ECO:0007669"/>
    <property type="project" value="UniProtKB-KW"/>
</dbReference>
<evidence type="ECO:0000313" key="4">
    <source>
        <dbReference type="EMBL" id="KAA6409706.1"/>
    </source>
</evidence>
<evidence type="ECO:0000256" key="3">
    <source>
        <dbReference type="ARBA" id="ARBA00023033"/>
    </source>
</evidence>
<sequence>MSVPEECTILVIGGGPAGSYAASALAREGVSVVLLEADVFPRYHIGESMLASIRHFLRFIDLDSTFDNYGFRKKTGAAFKLNAKPEAFTDFVAAAGPNNYAWNVVRSEADNLIFQHAGKSGAKIFDGTKVESIDFEPLDSANGTMDSEMPDLGRPVSATWSRKDGTSGKVKFEYIVDASGRAGLVSTKYLKNRRYNQGLKNVANWGYWEGVGEYGTGTKAAGQPYFEALQDASGWVWCIPLHNGTTSIGIVMNQGLSVSKKKAMGSPTGQEFYRESLKLVPGIENLLSEAKQVSEIKAASDWSYSASTYASPYVRIAGDAGCFIDPFFSSGVHLAMASGLSAALTICAARRGDCGERDAAEWHSKKVAEGYTRFLLVVLSALKQIRRQDEPVLADWDESGFDRAFALFRPIIQGTADTNVKLTQEEISKTVDFCFHAFEPAKPEERDAVLKKVEQITKKENGASHAKKEDVEALEASLSPDEMRILKTIRARQMVRTEDIVSIENFQADTIDGMSPNLVRGSLGLVKPIVPDKRPEFDVLDSMKESKEEEVKVPIPAY</sequence>
<protein>
    <submittedName>
        <fullName evidence="4">RadH flavin-dependent halogenase</fullName>
    </submittedName>
</protein>
<dbReference type="PANTHER" id="PTHR43747">
    <property type="entry name" value="FAD-BINDING PROTEIN"/>
    <property type="match status" value="1"/>
</dbReference>
<dbReference type="AlphaFoldDB" id="A0A5M8PLU0"/>
<gene>
    <name evidence="4" type="ORF">FRX48_06318</name>
</gene>
<keyword evidence="2" id="KW-0560">Oxidoreductase</keyword>
<comment type="caution">
    <text evidence="4">The sequence shown here is derived from an EMBL/GenBank/DDBJ whole genome shotgun (WGS) entry which is preliminary data.</text>
</comment>
<evidence type="ECO:0000256" key="2">
    <source>
        <dbReference type="ARBA" id="ARBA00023002"/>
    </source>
</evidence>
<comment type="similarity">
    <text evidence="1">Belongs to the flavin-dependent halogenase family.</text>
</comment>